<gene>
    <name evidence="2" type="ORF">GDO86_008945</name>
</gene>
<organism evidence="2 3">
    <name type="scientific">Hymenochirus boettgeri</name>
    <name type="common">Congo dwarf clawed frog</name>
    <dbReference type="NCBI Taxonomy" id="247094"/>
    <lineage>
        <taxon>Eukaryota</taxon>
        <taxon>Metazoa</taxon>
        <taxon>Chordata</taxon>
        <taxon>Craniata</taxon>
        <taxon>Vertebrata</taxon>
        <taxon>Euteleostomi</taxon>
        <taxon>Amphibia</taxon>
        <taxon>Batrachia</taxon>
        <taxon>Anura</taxon>
        <taxon>Pipoidea</taxon>
        <taxon>Pipidae</taxon>
        <taxon>Pipinae</taxon>
        <taxon>Hymenochirus</taxon>
    </lineage>
</organism>
<dbReference type="AlphaFoldDB" id="A0A8T2J7P7"/>
<dbReference type="OrthoDB" id="10532692at2759"/>
<proteinExistence type="predicted"/>
<feature type="compositionally biased region" description="Basic and acidic residues" evidence="1">
    <location>
        <begin position="1"/>
        <end position="19"/>
    </location>
</feature>
<feature type="compositionally biased region" description="Polar residues" evidence="1">
    <location>
        <begin position="100"/>
        <end position="109"/>
    </location>
</feature>
<feature type="region of interest" description="Disordered" evidence="1">
    <location>
        <begin position="89"/>
        <end position="109"/>
    </location>
</feature>
<name>A0A8T2J7P7_9PIPI</name>
<reference evidence="2" key="1">
    <citation type="thesis" date="2020" institute="ProQuest LLC" country="789 East Eisenhower Parkway, Ann Arbor, MI, USA">
        <title>Comparative Genomics and Chromosome Evolution.</title>
        <authorList>
            <person name="Mudd A.B."/>
        </authorList>
    </citation>
    <scope>NUCLEOTIDE SEQUENCE</scope>
    <source>
        <strain evidence="2">Female2</strain>
        <tissue evidence="2">Blood</tissue>
    </source>
</reference>
<accession>A0A8T2J7P7</accession>
<evidence type="ECO:0000313" key="3">
    <source>
        <dbReference type="Proteomes" id="UP000812440"/>
    </source>
</evidence>
<protein>
    <submittedName>
        <fullName evidence="2">Uncharacterized protein</fullName>
    </submittedName>
</protein>
<evidence type="ECO:0000313" key="2">
    <source>
        <dbReference type="EMBL" id="KAG8438456.1"/>
    </source>
</evidence>
<evidence type="ECO:0000256" key="1">
    <source>
        <dbReference type="SAM" id="MobiDB-lite"/>
    </source>
</evidence>
<feature type="region of interest" description="Disordered" evidence="1">
    <location>
        <begin position="1"/>
        <end position="22"/>
    </location>
</feature>
<sequence length="109" mass="13306">MNEQEKRERQNFKAKKEAQEQNQRYYQTLAADDKRKEQRRLDHLRNVREKIDKKEYEKCAANERKEISIAESQRRRVDNHYRHVAEKVFQAEQEIRPQKHNSPLVQSDG</sequence>
<dbReference type="EMBL" id="JAACNH010000007">
    <property type="protein sequence ID" value="KAG8438456.1"/>
    <property type="molecule type" value="Genomic_DNA"/>
</dbReference>
<keyword evidence="3" id="KW-1185">Reference proteome</keyword>
<dbReference type="Proteomes" id="UP000812440">
    <property type="component" value="Chromosome 4"/>
</dbReference>
<comment type="caution">
    <text evidence="2">The sequence shown here is derived from an EMBL/GenBank/DDBJ whole genome shotgun (WGS) entry which is preliminary data.</text>
</comment>